<keyword evidence="5" id="KW-0460">Magnesium</keyword>
<dbReference type="SUPFAM" id="SSF52540">
    <property type="entry name" value="P-loop containing nucleoside triphosphate hydrolases"/>
    <property type="match status" value="1"/>
</dbReference>
<dbReference type="EMBL" id="BK016244">
    <property type="protein sequence ID" value="DAG04439.1"/>
    <property type="molecule type" value="Genomic_DNA"/>
</dbReference>
<name>A0A8S5VCT1_9CAUD</name>
<evidence type="ECO:0000256" key="4">
    <source>
        <dbReference type="ARBA" id="ARBA00022755"/>
    </source>
</evidence>
<organism evidence="6">
    <name type="scientific">Siphoviridae sp. ctDXu9</name>
    <dbReference type="NCBI Taxonomy" id="2825387"/>
    <lineage>
        <taxon>Viruses</taxon>
        <taxon>Duplodnaviria</taxon>
        <taxon>Heunggongvirae</taxon>
        <taxon>Uroviricota</taxon>
        <taxon>Caudoviricetes</taxon>
    </lineage>
</organism>
<dbReference type="GO" id="GO:0004019">
    <property type="term" value="F:adenylosuccinate synthase activity"/>
    <property type="evidence" value="ECO:0007669"/>
    <property type="project" value="InterPro"/>
</dbReference>
<dbReference type="InterPro" id="IPR027417">
    <property type="entry name" value="P-loop_NTPase"/>
</dbReference>
<evidence type="ECO:0000256" key="3">
    <source>
        <dbReference type="ARBA" id="ARBA00022741"/>
    </source>
</evidence>
<evidence type="ECO:0000256" key="5">
    <source>
        <dbReference type="ARBA" id="ARBA00022842"/>
    </source>
</evidence>
<dbReference type="PANTHER" id="PTHR11846">
    <property type="entry name" value="ADENYLOSUCCINATE SYNTHETASE"/>
    <property type="match status" value="1"/>
</dbReference>
<proteinExistence type="predicted"/>
<keyword evidence="1" id="KW-0436">Ligase</keyword>
<evidence type="ECO:0000313" key="6">
    <source>
        <dbReference type="EMBL" id="DAG04439.1"/>
    </source>
</evidence>
<reference evidence="6" key="1">
    <citation type="journal article" date="2021" name="Proc. Natl. Acad. Sci. U.S.A.">
        <title>A Catalog of Tens of Thousands of Viruses from Human Metagenomes Reveals Hidden Associations with Chronic Diseases.</title>
        <authorList>
            <person name="Tisza M.J."/>
            <person name="Buck C.B."/>
        </authorList>
    </citation>
    <scope>NUCLEOTIDE SEQUENCE</scope>
    <source>
        <strain evidence="6">CtDXu9</strain>
    </source>
</reference>
<evidence type="ECO:0000256" key="2">
    <source>
        <dbReference type="ARBA" id="ARBA00022723"/>
    </source>
</evidence>
<evidence type="ECO:0000256" key="1">
    <source>
        <dbReference type="ARBA" id="ARBA00022598"/>
    </source>
</evidence>
<keyword evidence="4" id="KW-0658">Purine biosynthesis</keyword>
<protein>
    <submittedName>
        <fullName evidence="6">Adenylosuccinate synthetase</fullName>
    </submittedName>
</protein>
<dbReference type="InterPro" id="IPR001114">
    <property type="entry name" value="Adenylosuccinate_synthetase"/>
</dbReference>
<dbReference type="Gene3D" id="3.40.440.10">
    <property type="entry name" value="Adenylosuccinate Synthetase, subunit A, domain 1"/>
    <property type="match status" value="1"/>
</dbReference>
<dbReference type="InterPro" id="IPR042109">
    <property type="entry name" value="Adenylosuccinate_synth_dom1"/>
</dbReference>
<dbReference type="GO" id="GO:0046872">
    <property type="term" value="F:metal ion binding"/>
    <property type="evidence" value="ECO:0007669"/>
    <property type="project" value="UniProtKB-KW"/>
</dbReference>
<dbReference type="Pfam" id="PF00709">
    <property type="entry name" value="Adenylsucc_synt"/>
    <property type="match status" value="1"/>
</dbReference>
<keyword evidence="3" id="KW-0547">Nucleotide-binding</keyword>
<keyword evidence="2" id="KW-0479">Metal-binding</keyword>
<dbReference type="GO" id="GO:0000166">
    <property type="term" value="F:nucleotide binding"/>
    <property type="evidence" value="ECO:0007669"/>
    <property type="project" value="UniProtKB-KW"/>
</dbReference>
<sequence>MKDIKIVIGANFGDEGKGKLTDYYTKNADNCIVVCSNGGAQRGHTVLKSDGTRHVFHHFGSGTLNGADTYLPEDFILNPLVFKEEWEELKNLGWEPYVYVHGKCMITNPLDMMANQIIEKSRGNDKHGSCGMGIYNTIQRYKKQIYTFTSSWSYYMNMFKSMGITLSEQEEELFNPFKNPGLQDHYNEDLDFMMSHVHVINDDQLLNGYDIIVFENGQGLLLDQNNTEYFPHLTPSNTGIKNPARIIKAIRWTDEINIEACYVTRTYMTRHGAGAFPTECNKEEINPDIKDLTNVPNPHQDTLRYGKLNVEELHERCQADIKTSGIPCRKTLAMTHMNEYCESNISLYEIHKIFKDNWKLKLFEREEN</sequence>
<dbReference type="InterPro" id="IPR042110">
    <property type="entry name" value="Adenylosuccinate_synth_dom2"/>
</dbReference>
<dbReference type="Gene3D" id="1.10.300.10">
    <property type="entry name" value="Adenylosuccinate Synthetase, subunit A, domain 2"/>
    <property type="match status" value="1"/>
</dbReference>
<dbReference type="GO" id="GO:0044208">
    <property type="term" value="P:'de novo' AMP biosynthetic process"/>
    <property type="evidence" value="ECO:0007669"/>
    <property type="project" value="TreeGrafter"/>
</dbReference>
<dbReference type="PANTHER" id="PTHR11846:SF0">
    <property type="entry name" value="ADENYLOSUCCINATE SYNTHETASE"/>
    <property type="match status" value="1"/>
</dbReference>
<dbReference type="GO" id="GO:0046040">
    <property type="term" value="P:IMP metabolic process"/>
    <property type="evidence" value="ECO:0007669"/>
    <property type="project" value="TreeGrafter"/>
</dbReference>
<accession>A0A8S5VCT1</accession>
<dbReference type="SMART" id="SM00788">
    <property type="entry name" value="Adenylsucc_synt"/>
    <property type="match status" value="1"/>
</dbReference>